<comment type="caution">
    <text evidence="9">The sequence shown here is derived from an EMBL/GenBank/DDBJ whole genome shotgun (WGS) entry which is preliminary data.</text>
</comment>
<evidence type="ECO:0000259" key="8">
    <source>
        <dbReference type="Pfam" id="PF02753"/>
    </source>
</evidence>
<dbReference type="Gene3D" id="2.60.40.10">
    <property type="entry name" value="Immunoglobulins"/>
    <property type="match status" value="2"/>
</dbReference>
<dbReference type="EMBL" id="WNNK01000003">
    <property type="protein sequence ID" value="MUF03656.1"/>
    <property type="molecule type" value="Genomic_DNA"/>
</dbReference>
<dbReference type="GO" id="GO:0071555">
    <property type="term" value="P:cell wall organization"/>
    <property type="evidence" value="ECO:0007669"/>
    <property type="project" value="InterPro"/>
</dbReference>
<organism evidence="9 10">
    <name type="scientific">Pseudomonas spelaei</name>
    <dbReference type="NCBI Taxonomy" id="1055469"/>
    <lineage>
        <taxon>Bacteria</taxon>
        <taxon>Pseudomonadati</taxon>
        <taxon>Pseudomonadota</taxon>
        <taxon>Gammaproteobacteria</taxon>
        <taxon>Pseudomonadales</taxon>
        <taxon>Pseudomonadaceae</taxon>
        <taxon>Pseudomonas</taxon>
    </lineage>
</organism>
<name>A0A6I3WAC2_9PSED</name>
<reference evidence="9 10" key="1">
    <citation type="submission" date="2019-11" db="EMBL/GenBank/DDBJ databases">
        <title>Pseudomonas karstica sp. nov. and Pseudomonas spelaei sp. nov. from karst caves.</title>
        <authorList>
            <person name="Zeman M."/>
        </authorList>
    </citation>
    <scope>NUCLEOTIDE SEQUENCE [LARGE SCALE GENOMIC DNA]</scope>
    <source>
        <strain evidence="9 10">CCM 7893</strain>
    </source>
</reference>
<dbReference type="InterPro" id="IPR013783">
    <property type="entry name" value="Ig-like_fold"/>
</dbReference>
<gene>
    <name evidence="9" type="ORF">GNF76_04885</name>
</gene>
<dbReference type="SUPFAM" id="SSF49584">
    <property type="entry name" value="Periplasmic chaperone C-domain"/>
    <property type="match status" value="1"/>
</dbReference>
<sequence>MTPIARVFSSLAVGVVFLSTFSAVQAAIVIQGTRVVFAADAREVTVPINNASSEPVLVQSWVDDGRANVPPEQMKVPFVVAPAVGRVEPSSGAVLRIGHTQESLPKDRESLFWLNVLEMPLRQESDENVLQFAFRTRIKLFFRPPHLPGDVDSAVDKLTWKLQSPERLKPGTADVGGFAVRVTNPTAYYVSFGDVKASFKGKLMPLGTRTVAPFSSEIFVLPKATAKELRQASVQYEVINDYGGRRTLEQPLVE</sequence>
<dbReference type="RefSeq" id="WP_155582046.1">
    <property type="nucleotide sequence ID" value="NZ_JBHSTH010000021.1"/>
</dbReference>
<keyword evidence="5" id="KW-0143">Chaperone</keyword>
<feature type="domain" description="Pili assembly chaperone N-terminal" evidence="7">
    <location>
        <begin position="28"/>
        <end position="147"/>
    </location>
</feature>
<dbReference type="Proteomes" id="UP000438196">
    <property type="component" value="Unassembled WGS sequence"/>
</dbReference>
<evidence type="ECO:0000256" key="2">
    <source>
        <dbReference type="ARBA" id="ARBA00007399"/>
    </source>
</evidence>
<dbReference type="PRINTS" id="PR00969">
    <property type="entry name" value="CHAPERONPILI"/>
</dbReference>
<keyword evidence="4" id="KW-0574">Periplasm</keyword>
<comment type="similarity">
    <text evidence="2">Belongs to the periplasmic pilus chaperone family.</text>
</comment>
<dbReference type="Pfam" id="PF02753">
    <property type="entry name" value="PapD_C"/>
    <property type="match status" value="1"/>
</dbReference>
<dbReference type="InterPro" id="IPR050643">
    <property type="entry name" value="Periplasmic_pilus_chap"/>
</dbReference>
<feature type="domain" description="Pili assembly chaperone C-terminal" evidence="8">
    <location>
        <begin position="182"/>
        <end position="246"/>
    </location>
</feature>
<dbReference type="InterPro" id="IPR016148">
    <property type="entry name" value="Pili_assmbl_chaperone_C"/>
</dbReference>
<comment type="subcellular location">
    <subcellularLocation>
        <location evidence="1">Periplasm</location>
    </subcellularLocation>
</comment>
<keyword evidence="3 6" id="KW-0732">Signal</keyword>
<dbReference type="AlphaFoldDB" id="A0A6I3WAC2"/>
<feature type="signal peptide" evidence="6">
    <location>
        <begin position="1"/>
        <end position="26"/>
    </location>
</feature>
<dbReference type="InterPro" id="IPR008962">
    <property type="entry name" value="PapD-like_sf"/>
</dbReference>
<dbReference type="Pfam" id="PF00345">
    <property type="entry name" value="PapD_N"/>
    <property type="match status" value="1"/>
</dbReference>
<evidence type="ECO:0000256" key="6">
    <source>
        <dbReference type="SAM" id="SignalP"/>
    </source>
</evidence>
<evidence type="ECO:0000259" key="7">
    <source>
        <dbReference type="Pfam" id="PF00345"/>
    </source>
</evidence>
<proteinExistence type="inferred from homology"/>
<feature type="chain" id="PRO_5026360519" evidence="6">
    <location>
        <begin position="27"/>
        <end position="254"/>
    </location>
</feature>
<evidence type="ECO:0000313" key="10">
    <source>
        <dbReference type="Proteomes" id="UP000438196"/>
    </source>
</evidence>
<dbReference type="InterPro" id="IPR001829">
    <property type="entry name" value="Pili_assmbl_chaperone_bac"/>
</dbReference>
<dbReference type="PANTHER" id="PTHR30251:SF2">
    <property type="entry name" value="FIMBRIAL CHAPERONE YADV-RELATED"/>
    <property type="match status" value="1"/>
</dbReference>
<evidence type="ECO:0000256" key="5">
    <source>
        <dbReference type="ARBA" id="ARBA00023186"/>
    </source>
</evidence>
<evidence type="ECO:0000256" key="3">
    <source>
        <dbReference type="ARBA" id="ARBA00022729"/>
    </source>
</evidence>
<dbReference type="InterPro" id="IPR036316">
    <property type="entry name" value="Pili_assmbl_chap_C_dom_sf"/>
</dbReference>
<keyword evidence="10" id="KW-1185">Reference proteome</keyword>
<dbReference type="SUPFAM" id="SSF49354">
    <property type="entry name" value="PapD-like"/>
    <property type="match status" value="1"/>
</dbReference>
<evidence type="ECO:0000256" key="1">
    <source>
        <dbReference type="ARBA" id="ARBA00004418"/>
    </source>
</evidence>
<protein>
    <submittedName>
        <fullName evidence="9">Fimbria/pilus periplasmic chaperone</fullName>
    </submittedName>
</protein>
<dbReference type="InterPro" id="IPR016147">
    <property type="entry name" value="Pili_assmbl_chaperone_N"/>
</dbReference>
<dbReference type="GO" id="GO:0030288">
    <property type="term" value="C:outer membrane-bounded periplasmic space"/>
    <property type="evidence" value="ECO:0007669"/>
    <property type="project" value="InterPro"/>
</dbReference>
<dbReference type="OrthoDB" id="9131059at2"/>
<dbReference type="PANTHER" id="PTHR30251">
    <property type="entry name" value="PILUS ASSEMBLY CHAPERONE"/>
    <property type="match status" value="1"/>
</dbReference>
<accession>A0A6I3WAC2</accession>
<evidence type="ECO:0000313" key="9">
    <source>
        <dbReference type="EMBL" id="MUF03656.1"/>
    </source>
</evidence>
<evidence type="ECO:0000256" key="4">
    <source>
        <dbReference type="ARBA" id="ARBA00022764"/>
    </source>
</evidence>